<dbReference type="PROSITE" id="PS51857">
    <property type="entry name" value="CSD_2"/>
    <property type="match status" value="1"/>
</dbReference>
<dbReference type="GO" id="GO:0043488">
    <property type="term" value="P:regulation of mRNA stability"/>
    <property type="evidence" value="ECO:0007669"/>
    <property type="project" value="TreeGrafter"/>
</dbReference>
<evidence type="ECO:0000259" key="4">
    <source>
        <dbReference type="PROSITE" id="PS51857"/>
    </source>
</evidence>
<dbReference type="InterPro" id="IPR002059">
    <property type="entry name" value="CSP_DNA-bd"/>
</dbReference>
<feature type="domain" description="CSD" evidence="4">
    <location>
        <begin position="15"/>
        <end position="79"/>
    </location>
</feature>
<dbReference type="SUPFAM" id="SSF50249">
    <property type="entry name" value="Nucleic acid-binding proteins"/>
    <property type="match status" value="1"/>
</dbReference>
<dbReference type="Pfam" id="PF00313">
    <property type="entry name" value="CSD"/>
    <property type="match status" value="1"/>
</dbReference>
<evidence type="ECO:0000313" key="5">
    <source>
        <dbReference type="EMBL" id="ALH94104.1"/>
    </source>
</evidence>
<name>A0A0N9W9L5_9GAMM</name>
<evidence type="ECO:0000256" key="1">
    <source>
        <dbReference type="ARBA" id="ARBA00022553"/>
    </source>
</evidence>
<comment type="subcellular location">
    <subcellularLocation>
        <location evidence="2">Cytoplasm</location>
    </subcellularLocation>
</comment>
<keyword evidence="3" id="KW-0472">Membrane</keyword>
<dbReference type="PROSITE" id="PS00352">
    <property type="entry name" value="CSD_1"/>
    <property type="match status" value="1"/>
</dbReference>
<dbReference type="KEGG" id="aei:AOY20_00320"/>
<keyword evidence="3" id="KW-0812">Transmembrane</keyword>
<organism evidence="5 6">
    <name type="scientific">Acinetobacter equi</name>
    <dbReference type="NCBI Taxonomy" id="1324350"/>
    <lineage>
        <taxon>Bacteria</taxon>
        <taxon>Pseudomonadati</taxon>
        <taxon>Pseudomonadota</taxon>
        <taxon>Gammaproteobacteria</taxon>
        <taxon>Moraxellales</taxon>
        <taxon>Moraxellaceae</taxon>
        <taxon>Acinetobacter</taxon>
    </lineage>
</organism>
<dbReference type="Proteomes" id="UP000064939">
    <property type="component" value="Chromosome"/>
</dbReference>
<feature type="transmembrane region" description="Helical" evidence="3">
    <location>
        <begin position="103"/>
        <end position="121"/>
    </location>
</feature>
<accession>A0A0N9W9L5</accession>
<keyword evidence="3" id="KW-1133">Transmembrane helix</keyword>
<dbReference type="InterPro" id="IPR019844">
    <property type="entry name" value="CSD_CS"/>
</dbReference>
<dbReference type="InterPro" id="IPR052069">
    <property type="entry name" value="Ca-reg_mRNA-binding_domain"/>
</dbReference>
<dbReference type="CDD" id="cd04458">
    <property type="entry name" value="CSP_CDS"/>
    <property type="match status" value="1"/>
</dbReference>
<evidence type="ECO:0000256" key="2">
    <source>
        <dbReference type="RuleBase" id="RU000408"/>
    </source>
</evidence>
<evidence type="ECO:0000256" key="3">
    <source>
        <dbReference type="SAM" id="Phobius"/>
    </source>
</evidence>
<dbReference type="GO" id="GO:0003730">
    <property type="term" value="F:mRNA 3'-UTR binding"/>
    <property type="evidence" value="ECO:0007669"/>
    <property type="project" value="TreeGrafter"/>
</dbReference>
<dbReference type="RefSeq" id="WP_054580022.1">
    <property type="nucleotide sequence ID" value="NZ_CP012808.1"/>
</dbReference>
<evidence type="ECO:0000313" key="6">
    <source>
        <dbReference type="Proteomes" id="UP000064939"/>
    </source>
</evidence>
<dbReference type="Gene3D" id="2.40.50.140">
    <property type="entry name" value="Nucleic acid-binding proteins"/>
    <property type="match status" value="1"/>
</dbReference>
<keyword evidence="1" id="KW-0597">Phosphoprotein</keyword>
<dbReference type="EMBL" id="CP012808">
    <property type="protein sequence ID" value="ALH94104.1"/>
    <property type="molecule type" value="Genomic_DNA"/>
</dbReference>
<reference evidence="5 6" key="1">
    <citation type="journal article" date="2015" name="Int. J. Syst. Evol. Microbiol.">
        <title>Acinetobacter equi sp. nov. isolated from horse faeces.</title>
        <authorList>
            <person name="Poppel M.T."/>
            <person name="Skiebe E."/>
            <person name="Laue M."/>
            <person name="Bergmann H."/>
            <person name="Ebersberger I."/>
            <person name="Garn T."/>
            <person name="Fruth A."/>
            <person name="Baumgardt S."/>
            <person name="Busse H.J."/>
            <person name="Wilharm G."/>
        </authorList>
    </citation>
    <scope>NUCLEOTIDE SEQUENCE [LARGE SCALE GENOMIC DNA]</scope>
    <source>
        <strain evidence="5 6">114</strain>
    </source>
</reference>
<keyword evidence="6" id="KW-1185">Reference proteome</keyword>
<proteinExistence type="predicted"/>
<dbReference type="OrthoDB" id="72963at2"/>
<dbReference type="PANTHER" id="PTHR12962">
    <property type="entry name" value="CALCIUM-REGULATED HEAT STABLE PROTEIN CRHSP-24-RELATED"/>
    <property type="match status" value="1"/>
</dbReference>
<dbReference type="PANTHER" id="PTHR12962:SF1">
    <property type="entry name" value="COLD SHOCK DOMAIN-CONTAINING PROTEIN CG9705"/>
    <property type="match status" value="1"/>
</dbReference>
<dbReference type="InterPro" id="IPR012340">
    <property type="entry name" value="NA-bd_OB-fold"/>
</dbReference>
<protein>
    <recommendedName>
        <fullName evidence="4">CSD domain-containing protein</fullName>
    </recommendedName>
</protein>
<dbReference type="InterPro" id="IPR011129">
    <property type="entry name" value="CSD"/>
</dbReference>
<dbReference type="GO" id="GO:0005829">
    <property type="term" value="C:cytosol"/>
    <property type="evidence" value="ECO:0007669"/>
    <property type="project" value="UniProtKB-ARBA"/>
</dbReference>
<sequence length="140" mass="16430">MIIGKLKNNNEIKMLKTGKIKIYDKERGFGFIVAEDEHIDIFFHISDMPHKHILPRNDETVTFEIIDYDDKQKAVNIKRLNVFPNQLSREKIKKLNSKNRNGYVLFLGGLLILILIAVSYFKNQMIQGSKNKKLEQRQNK</sequence>
<dbReference type="STRING" id="1324350.AOY20_00320"/>
<gene>
    <name evidence="5" type="ORF">AOY20_00320</name>
</gene>
<dbReference type="AlphaFoldDB" id="A0A0N9W9L5"/>
<dbReference type="SMART" id="SM00357">
    <property type="entry name" value="CSP"/>
    <property type="match status" value="1"/>
</dbReference>